<dbReference type="Proteomes" id="UP000324800">
    <property type="component" value="Unassembled WGS sequence"/>
</dbReference>
<organism evidence="1 2">
    <name type="scientific">Streblomastix strix</name>
    <dbReference type="NCBI Taxonomy" id="222440"/>
    <lineage>
        <taxon>Eukaryota</taxon>
        <taxon>Metamonada</taxon>
        <taxon>Preaxostyla</taxon>
        <taxon>Oxymonadida</taxon>
        <taxon>Streblomastigidae</taxon>
        <taxon>Streblomastix</taxon>
    </lineage>
</organism>
<proteinExistence type="predicted"/>
<dbReference type="EMBL" id="SNRW01004490">
    <property type="protein sequence ID" value="KAA6387163.1"/>
    <property type="molecule type" value="Genomic_DNA"/>
</dbReference>
<evidence type="ECO:0000313" key="1">
    <source>
        <dbReference type="EMBL" id="KAA6387163.1"/>
    </source>
</evidence>
<evidence type="ECO:0000313" key="2">
    <source>
        <dbReference type="Proteomes" id="UP000324800"/>
    </source>
</evidence>
<gene>
    <name evidence="1" type="ORF">EZS28_017310</name>
</gene>
<name>A0A5J4VXU1_9EUKA</name>
<reference evidence="1 2" key="1">
    <citation type="submission" date="2019-03" db="EMBL/GenBank/DDBJ databases">
        <title>Single cell metagenomics reveals metabolic interactions within the superorganism composed of flagellate Streblomastix strix and complex community of Bacteroidetes bacteria on its surface.</title>
        <authorList>
            <person name="Treitli S.C."/>
            <person name="Kolisko M."/>
            <person name="Husnik F."/>
            <person name="Keeling P."/>
            <person name="Hampl V."/>
        </authorList>
    </citation>
    <scope>NUCLEOTIDE SEQUENCE [LARGE SCALE GENOMIC DNA]</scope>
    <source>
        <strain evidence="1">ST1C</strain>
    </source>
</reference>
<protein>
    <submittedName>
        <fullName evidence="1">Uncharacterized protein</fullName>
    </submittedName>
</protein>
<accession>A0A5J4VXU1</accession>
<dbReference type="AlphaFoldDB" id="A0A5J4VXU1"/>
<sequence length="232" mass="25299">MYESSWYDSGQLVPDQVTPASVELHIVNGTAAARNSTSYSRGDHIHTQQLTYEGNVTATKFINTGGTANDILQANKDTKKSVLASKLYRIIDQWNIQRRDKNKWELDNQWSNIQFDSDPNSNIGYVDNQWMIGTIGNNGQNQLGFTIVKAGQEGQTGRGLQISADGNTLTFNGSVIAGTGATTGASNGSVNYSQDNPIFWGANNTDPRGEFCSDGAKVYWRAYPLTMGSVPS</sequence>
<comment type="caution">
    <text evidence="1">The sequence shown here is derived from an EMBL/GenBank/DDBJ whole genome shotgun (WGS) entry which is preliminary data.</text>
</comment>